<dbReference type="AlphaFoldDB" id="A0AAF3EPQ9"/>
<keyword evidence="1" id="KW-0175">Coiled coil</keyword>
<dbReference type="WBParaSite" id="MBELARI_LOCUS159.1">
    <property type="protein sequence ID" value="MBELARI_LOCUS159.1"/>
    <property type="gene ID" value="MBELARI_LOCUS159"/>
</dbReference>
<organism evidence="3 4">
    <name type="scientific">Mesorhabditis belari</name>
    <dbReference type="NCBI Taxonomy" id="2138241"/>
    <lineage>
        <taxon>Eukaryota</taxon>
        <taxon>Metazoa</taxon>
        <taxon>Ecdysozoa</taxon>
        <taxon>Nematoda</taxon>
        <taxon>Chromadorea</taxon>
        <taxon>Rhabditida</taxon>
        <taxon>Rhabditina</taxon>
        <taxon>Rhabditomorpha</taxon>
        <taxon>Rhabditoidea</taxon>
        <taxon>Rhabditidae</taxon>
        <taxon>Mesorhabditinae</taxon>
        <taxon>Mesorhabditis</taxon>
    </lineage>
</organism>
<evidence type="ECO:0000256" key="2">
    <source>
        <dbReference type="SAM" id="MobiDB-lite"/>
    </source>
</evidence>
<feature type="coiled-coil region" evidence="1">
    <location>
        <begin position="157"/>
        <end position="268"/>
    </location>
</feature>
<feature type="compositionally biased region" description="Basic and acidic residues" evidence="2">
    <location>
        <begin position="20"/>
        <end position="45"/>
    </location>
</feature>
<evidence type="ECO:0000313" key="3">
    <source>
        <dbReference type="Proteomes" id="UP000887575"/>
    </source>
</evidence>
<protein>
    <submittedName>
        <fullName evidence="4">Uncharacterized protein</fullName>
    </submittedName>
</protein>
<proteinExistence type="predicted"/>
<name>A0AAF3EPQ9_9BILA</name>
<feature type="region of interest" description="Disordered" evidence="2">
    <location>
        <begin position="20"/>
        <end position="57"/>
    </location>
</feature>
<accession>A0AAF3EPQ9</accession>
<dbReference type="Proteomes" id="UP000887575">
    <property type="component" value="Unassembled WGS sequence"/>
</dbReference>
<evidence type="ECO:0000313" key="4">
    <source>
        <dbReference type="WBParaSite" id="MBELARI_LOCUS159.1"/>
    </source>
</evidence>
<reference evidence="4" key="1">
    <citation type="submission" date="2024-02" db="UniProtKB">
        <authorList>
            <consortium name="WormBaseParasite"/>
        </authorList>
    </citation>
    <scope>IDENTIFICATION</scope>
</reference>
<evidence type="ECO:0000256" key="1">
    <source>
        <dbReference type="SAM" id="Coils"/>
    </source>
</evidence>
<sequence length="396" mass="45619">MGPKTAGALLKSLRAEIAADKEKKYQEEQNELTKEEEKIKGRLDDLENELNRQQTEEDTLENLNETRDMIAVEKRELTGIEDKKLESANKQLAESEKDLDLCQKNLEEAKAKGDKYAIEQLEDHELTLRQDVQRWAVEKRFHENVNFVSIKDANRHLTDTKGKLASCRGRLKEAQEQGDTVAEAQLKQSEASLQKEIEKWEVERRVLERIEVMKIQNTHKQLAGYEKELESCQKELKDARENGDTEKVTQLEAKENDLSRRVDKWEKATQEKQQKFIEEKGDAMERASQPWRQHHQAKGSHHPAVISMDAEKVFKIVADTGSVVRFASGEGVTLRFNNELRIHPAALEQLHAKGNNDLRDVLQLTKDFTAGTIPEVDYLLRIKETFGAKHRMMVDT</sequence>
<keyword evidence="3" id="KW-1185">Reference proteome</keyword>